<keyword evidence="3" id="KW-0560">Oxidoreductase</keyword>
<dbReference type="Gene3D" id="3.40.50.720">
    <property type="entry name" value="NAD(P)-binding Rossmann-like Domain"/>
    <property type="match status" value="1"/>
</dbReference>
<comment type="caution">
    <text evidence="4">The sequence shown here is derived from an EMBL/GenBank/DDBJ whole genome shotgun (WGS) entry which is preliminary data.</text>
</comment>
<organism evidence="4 5">
    <name type="scientific">Neonectria magnoliae</name>
    <dbReference type="NCBI Taxonomy" id="2732573"/>
    <lineage>
        <taxon>Eukaryota</taxon>
        <taxon>Fungi</taxon>
        <taxon>Dikarya</taxon>
        <taxon>Ascomycota</taxon>
        <taxon>Pezizomycotina</taxon>
        <taxon>Sordariomycetes</taxon>
        <taxon>Hypocreomycetidae</taxon>
        <taxon>Hypocreales</taxon>
        <taxon>Nectriaceae</taxon>
        <taxon>Neonectria</taxon>
    </lineage>
</organism>
<accession>A0ABR1HUK0</accession>
<evidence type="ECO:0000313" key="5">
    <source>
        <dbReference type="Proteomes" id="UP001498421"/>
    </source>
</evidence>
<dbReference type="PRINTS" id="PR00081">
    <property type="entry name" value="GDHRDH"/>
</dbReference>
<name>A0ABR1HUK0_9HYPO</name>
<dbReference type="PANTHER" id="PTHR43008:SF4">
    <property type="entry name" value="CHAIN DEHYDROGENASE, PUTATIVE (AFU_ORTHOLOGUE AFUA_4G08710)-RELATED"/>
    <property type="match status" value="1"/>
</dbReference>
<dbReference type="Proteomes" id="UP001498421">
    <property type="component" value="Unassembled WGS sequence"/>
</dbReference>
<evidence type="ECO:0000256" key="2">
    <source>
        <dbReference type="ARBA" id="ARBA00022857"/>
    </source>
</evidence>
<protein>
    <submittedName>
        <fullName evidence="4">Uncharacterized protein</fullName>
    </submittedName>
</protein>
<evidence type="ECO:0000256" key="3">
    <source>
        <dbReference type="ARBA" id="ARBA00023002"/>
    </source>
</evidence>
<dbReference type="InterPro" id="IPR002347">
    <property type="entry name" value="SDR_fam"/>
</dbReference>
<dbReference type="PANTHER" id="PTHR43008">
    <property type="entry name" value="BENZIL REDUCTASE"/>
    <property type="match status" value="1"/>
</dbReference>
<dbReference type="SUPFAM" id="SSF51735">
    <property type="entry name" value="NAD(P)-binding Rossmann-fold domains"/>
    <property type="match status" value="1"/>
</dbReference>
<gene>
    <name evidence="4" type="ORF">QQZ08_008469</name>
</gene>
<reference evidence="4 5" key="1">
    <citation type="journal article" date="2025" name="Microbiol. Resour. Announc.">
        <title>Draft genome sequences for Neonectria magnoliae and Neonectria punicea, canker pathogens of Liriodendron tulipifera and Acer saccharum in West Virginia.</title>
        <authorList>
            <person name="Petronek H.M."/>
            <person name="Kasson M.T."/>
            <person name="Metheny A.M."/>
            <person name="Stauder C.M."/>
            <person name="Lovett B."/>
            <person name="Lynch S.C."/>
            <person name="Garnas J.R."/>
            <person name="Kasson L.R."/>
            <person name="Stajich J.E."/>
        </authorList>
    </citation>
    <scope>NUCLEOTIDE SEQUENCE [LARGE SCALE GENOMIC DNA]</scope>
    <source>
        <strain evidence="4 5">NRRL 64651</strain>
    </source>
</reference>
<keyword evidence="5" id="KW-1185">Reference proteome</keyword>
<dbReference type="InterPro" id="IPR020904">
    <property type="entry name" value="Sc_DH/Rdtase_CS"/>
</dbReference>
<dbReference type="PRINTS" id="PR00080">
    <property type="entry name" value="SDRFAMILY"/>
</dbReference>
<evidence type="ECO:0000256" key="1">
    <source>
        <dbReference type="ARBA" id="ARBA00006484"/>
    </source>
</evidence>
<dbReference type="PROSITE" id="PS00061">
    <property type="entry name" value="ADH_SHORT"/>
    <property type="match status" value="1"/>
</dbReference>
<sequence>MDHSDNRNPQADERSDLTKRVLPQMTLTQGTQSIGLNAHHVAARYSAAGRFDLSGNAIITGGAGAIGLVVARAILQHGVSGLALFDLNVQDSEDKIAALRREFPAAKVLAYAVDITDENQVADGVTCTASALGSVDALVCFAGIVGCVHALDMPASQWRRILDVNTTGSFLCAQAVARQMVQQGTGGRIVFTASISAHRVNYPQPQVAYNVSKAALLMLKSSLAAEWARYGITVNSISPGYMDTILNEGDGLAEARKVWQERNPSGRMGIPEELTGVVVMLLSRAGSYINGADIVVDGGGIVF</sequence>
<dbReference type="EMBL" id="JAZAVK010000088">
    <property type="protein sequence ID" value="KAK7424839.1"/>
    <property type="molecule type" value="Genomic_DNA"/>
</dbReference>
<keyword evidence="2" id="KW-0521">NADP</keyword>
<evidence type="ECO:0000313" key="4">
    <source>
        <dbReference type="EMBL" id="KAK7424839.1"/>
    </source>
</evidence>
<dbReference type="Pfam" id="PF13561">
    <property type="entry name" value="adh_short_C2"/>
    <property type="match status" value="1"/>
</dbReference>
<proteinExistence type="inferred from homology"/>
<comment type="similarity">
    <text evidence="1">Belongs to the short-chain dehydrogenases/reductases (SDR) family.</text>
</comment>
<dbReference type="InterPro" id="IPR036291">
    <property type="entry name" value="NAD(P)-bd_dom_sf"/>
</dbReference>